<accession>A0A5N6P130</accession>
<dbReference type="AlphaFoldDB" id="A0A5N6P130"/>
<name>A0A5N6P130_9ASTR</name>
<protein>
    <submittedName>
        <fullName evidence="2">Uncharacterized protein</fullName>
    </submittedName>
</protein>
<comment type="caution">
    <text evidence="2">The sequence shown here is derived from an EMBL/GenBank/DDBJ whole genome shotgun (WGS) entry which is preliminary data.</text>
</comment>
<feature type="compositionally biased region" description="Gly residues" evidence="1">
    <location>
        <begin position="1"/>
        <end position="10"/>
    </location>
</feature>
<gene>
    <name evidence="2" type="ORF">E3N88_13721</name>
</gene>
<keyword evidence="3" id="KW-1185">Reference proteome</keyword>
<evidence type="ECO:0000256" key="1">
    <source>
        <dbReference type="SAM" id="MobiDB-lite"/>
    </source>
</evidence>
<feature type="region of interest" description="Disordered" evidence="1">
    <location>
        <begin position="110"/>
        <end position="131"/>
    </location>
</feature>
<dbReference type="Proteomes" id="UP000326396">
    <property type="component" value="Linkage Group LG15"/>
</dbReference>
<proteinExistence type="predicted"/>
<feature type="compositionally biased region" description="Polar residues" evidence="1">
    <location>
        <begin position="122"/>
        <end position="131"/>
    </location>
</feature>
<dbReference type="EMBL" id="SZYD01000007">
    <property type="protein sequence ID" value="KAD5802361.1"/>
    <property type="molecule type" value="Genomic_DNA"/>
</dbReference>
<sequence length="131" mass="14419">MGLGEIGGGSTNQRPGKEKVEPSGTKDQVCVNVCYLIIDNLLGWVIHIRVEYEERPQLGGNGVMIHIRVEECVSPCSYGKGDDPHSCGSFCMSTIEWQLRMIHIRVEESGDRSEVGSDTIRSDQTVNGIEP</sequence>
<evidence type="ECO:0000313" key="3">
    <source>
        <dbReference type="Proteomes" id="UP000326396"/>
    </source>
</evidence>
<organism evidence="2 3">
    <name type="scientific">Mikania micrantha</name>
    <name type="common">bitter vine</name>
    <dbReference type="NCBI Taxonomy" id="192012"/>
    <lineage>
        <taxon>Eukaryota</taxon>
        <taxon>Viridiplantae</taxon>
        <taxon>Streptophyta</taxon>
        <taxon>Embryophyta</taxon>
        <taxon>Tracheophyta</taxon>
        <taxon>Spermatophyta</taxon>
        <taxon>Magnoliopsida</taxon>
        <taxon>eudicotyledons</taxon>
        <taxon>Gunneridae</taxon>
        <taxon>Pentapetalae</taxon>
        <taxon>asterids</taxon>
        <taxon>campanulids</taxon>
        <taxon>Asterales</taxon>
        <taxon>Asteraceae</taxon>
        <taxon>Asteroideae</taxon>
        <taxon>Heliantheae alliance</taxon>
        <taxon>Eupatorieae</taxon>
        <taxon>Mikania</taxon>
    </lineage>
</organism>
<evidence type="ECO:0000313" key="2">
    <source>
        <dbReference type="EMBL" id="KAD5802361.1"/>
    </source>
</evidence>
<feature type="region of interest" description="Disordered" evidence="1">
    <location>
        <begin position="1"/>
        <end position="23"/>
    </location>
</feature>
<reference evidence="2 3" key="1">
    <citation type="submission" date="2019-05" db="EMBL/GenBank/DDBJ databases">
        <title>Mikania micrantha, genome provides insights into the molecular mechanism of rapid growth.</title>
        <authorList>
            <person name="Liu B."/>
        </authorList>
    </citation>
    <scope>NUCLEOTIDE SEQUENCE [LARGE SCALE GENOMIC DNA]</scope>
    <source>
        <strain evidence="2">NLD-2019</strain>
        <tissue evidence="2">Leaf</tissue>
    </source>
</reference>